<sequence length="311" mass="33504">MPFCCIPPFRVARREEALFGPNGSSPTIQLSVFDMTEDGYPWTLHPHGSIEELITGLRKDFEEVATTEGFRIRFRKTITLPTGQTGPFQTQAQIRLGQSSELNGRSGLIHPGVCPSGEAECNLDNTCQAMFLPLLVFGDASISEDVSAAAEGGGWRLGSFVPDSISWHTQAEDDVPTASRSHGTCPGLTALVSRDTWGRGHYHCKSRPDAQLSIGTAKFRVTSAAEDTLNVAVEVSISVGFDFDLLEDAKALAVPDEPQRRMPVMGGLRRSLDAISPDLTATSSLNNHVSADFGHAKPIAVLANSLDSHLD</sequence>
<accession>A0AA38HDD9</accession>
<gene>
    <name evidence="1" type="ORF">MKK02DRAFT_32346</name>
</gene>
<dbReference type="AlphaFoldDB" id="A0AA38HDD9"/>
<evidence type="ECO:0000313" key="2">
    <source>
        <dbReference type="Proteomes" id="UP001164286"/>
    </source>
</evidence>
<dbReference type="GeneID" id="77727693"/>
<protein>
    <submittedName>
        <fullName evidence="1">Uncharacterized protein</fullName>
    </submittedName>
</protein>
<evidence type="ECO:0000313" key="1">
    <source>
        <dbReference type="EMBL" id="KAI9637519.1"/>
    </source>
</evidence>
<keyword evidence="2" id="KW-1185">Reference proteome</keyword>
<proteinExistence type="predicted"/>
<dbReference type="EMBL" id="JAKWFO010000004">
    <property type="protein sequence ID" value="KAI9637519.1"/>
    <property type="molecule type" value="Genomic_DNA"/>
</dbReference>
<comment type="caution">
    <text evidence="1">The sequence shown here is derived from an EMBL/GenBank/DDBJ whole genome shotgun (WGS) entry which is preliminary data.</text>
</comment>
<dbReference type="RefSeq" id="XP_052947296.1">
    <property type="nucleotide sequence ID" value="XM_053088488.1"/>
</dbReference>
<organism evidence="1 2">
    <name type="scientific">Dioszegia hungarica</name>
    <dbReference type="NCBI Taxonomy" id="4972"/>
    <lineage>
        <taxon>Eukaryota</taxon>
        <taxon>Fungi</taxon>
        <taxon>Dikarya</taxon>
        <taxon>Basidiomycota</taxon>
        <taxon>Agaricomycotina</taxon>
        <taxon>Tremellomycetes</taxon>
        <taxon>Tremellales</taxon>
        <taxon>Bulleribasidiaceae</taxon>
        <taxon>Dioszegia</taxon>
    </lineage>
</organism>
<reference evidence="1" key="1">
    <citation type="journal article" date="2022" name="G3 (Bethesda)">
        <title>High quality genome of the basidiomycete yeast Dioszegia hungarica PDD-24b-2 isolated from cloud water.</title>
        <authorList>
            <person name="Jarrige D."/>
            <person name="Haridas S."/>
            <person name="Bleykasten-Grosshans C."/>
            <person name="Joly M."/>
            <person name="Nadalig T."/>
            <person name="Sancelme M."/>
            <person name="Vuilleumier S."/>
            <person name="Grigoriev I.V."/>
            <person name="Amato P."/>
            <person name="Bringel F."/>
        </authorList>
    </citation>
    <scope>NUCLEOTIDE SEQUENCE</scope>
    <source>
        <strain evidence="1">PDD-24b-2</strain>
    </source>
</reference>
<dbReference type="Proteomes" id="UP001164286">
    <property type="component" value="Unassembled WGS sequence"/>
</dbReference>
<name>A0AA38HDD9_9TREE</name>